<dbReference type="SUPFAM" id="SSF53067">
    <property type="entry name" value="Actin-like ATPase domain"/>
    <property type="match status" value="2"/>
</dbReference>
<accession>A0A955I8X9</accession>
<dbReference type="InterPro" id="IPR043129">
    <property type="entry name" value="ATPase_NBD"/>
</dbReference>
<feature type="domain" description="SHS2" evidence="1">
    <location>
        <begin position="19"/>
        <end position="236"/>
    </location>
</feature>
<protein>
    <submittedName>
        <fullName evidence="2">Pilus assembly protein PilM</fullName>
    </submittedName>
</protein>
<dbReference type="InterPro" id="IPR050696">
    <property type="entry name" value="FtsA/MreB"/>
</dbReference>
<dbReference type="InterPro" id="IPR003494">
    <property type="entry name" value="SHS2_FtsA"/>
</dbReference>
<reference evidence="2" key="1">
    <citation type="submission" date="2020-04" db="EMBL/GenBank/DDBJ databases">
        <authorList>
            <person name="Zhang T."/>
        </authorList>
    </citation>
    <scope>NUCLEOTIDE SEQUENCE</scope>
    <source>
        <strain evidence="2">HKST-UBA15</strain>
    </source>
</reference>
<dbReference type="GO" id="GO:0051301">
    <property type="term" value="P:cell division"/>
    <property type="evidence" value="ECO:0007669"/>
    <property type="project" value="InterPro"/>
</dbReference>
<reference evidence="2" key="2">
    <citation type="journal article" date="2021" name="Microbiome">
        <title>Successional dynamics and alternative stable states in a saline activated sludge microbial community over 9 years.</title>
        <authorList>
            <person name="Wang Y."/>
            <person name="Ye J."/>
            <person name="Ju F."/>
            <person name="Liu L."/>
            <person name="Boyd J.A."/>
            <person name="Deng Y."/>
            <person name="Parks D.H."/>
            <person name="Jiang X."/>
            <person name="Yin X."/>
            <person name="Woodcroft B.J."/>
            <person name="Tyson G.W."/>
            <person name="Hugenholtz P."/>
            <person name="Polz M.F."/>
            <person name="Zhang T."/>
        </authorList>
    </citation>
    <scope>NUCLEOTIDE SEQUENCE</scope>
    <source>
        <strain evidence="2">HKST-UBA15</strain>
    </source>
</reference>
<organism evidence="2 3">
    <name type="scientific">Candidatus Dojkabacteria bacterium</name>
    <dbReference type="NCBI Taxonomy" id="2099670"/>
    <lineage>
        <taxon>Bacteria</taxon>
        <taxon>Candidatus Dojkabacteria</taxon>
    </lineage>
</organism>
<dbReference type="SMART" id="SM00842">
    <property type="entry name" value="FtsA"/>
    <property type="match status" value="1"/>
</dbReference>
<evidence type="ECO:0000259" key="1">
    <source>
        <dbReference type="SMART" id="SM00842"/>
    </source>
</evidence>
<evidence type="ECO:0000313" key="3">
    <source>
        <dbReference type="Proteomes" id="UP000745577"/>
    </source>
</evidence>
<comment type="caution">
    <text evidence="2">The sequence shown here is derived from an EMBL/GenBank/DDBJ whole genome shotgun (WGS) entry which is preliminary data.</text>
</comment>
<dbReference type="Pfam" id="PF14450">
    <property type="entry name" value="FtsA"/>
    <property type="match status" value="1"/>
</dbReference>
<evidence type="ECO:0000313" key="2">
    <source>
        <dbReference type="EMBL" id="MCA9379932.1"/>
    </source>
</evidence>
<name>A0A955I8X9_9BACT</name>
<dbReference type="PANTHER" id="PTHR32432">
    <property type="entry name" value="CELL DIVISION PROTEIN FTSA-RELATED"/>
    <property type="match status" value="1"/>
</dbReference>
<proteinExistence type="predicted"/>
<sequence>MKMKLPFLSKTNKTDNEVLLALDVGTEFVKAVIFTVEEGDTSIKVLGYGRSRQHGSAMKGAMVINIDHVVNACDRAIGEALNHADEIMSKELGVEYVTPAPEKVLLGIAGELVKGVTIIADYSREEPDVKIEQREIDEVITSIKEYSFNQAINDISEETGIETKRLQEINSKINATYIDGVQVDRPLGMTGENISYRVFSTFAPSLHLNSLKEIASQLGLEILTIEVEPYAIARAVKDAKSEKFSAVIIDIGGGTTDIAVIERGSVIATKMFAYGGKVFTKRISNKLKVQIEDAEKIKVDYSNGAVNETQARAIREMLTKDCLVWAQGVELSLSEIEDIDSYPTVFYLCGGGSGLPEIKESLQEYAWLQTLPFAKHPKIEYLYPKQLEDINDVSRSITGPEDIAPLALARMYFELDKK</sequence>
<dbReference type="Proteomes" id="UP000745577">
    <property type="component" value="Unassembled WGS sequence"/>
</dbReference>
<gene>
    <name evidence="2" type="primary">pilM</name>
    <name evidence="2" type="ORF">KC675_02005</name>
</gene>
<dbReference type="EMBL" id="JAGQLL010000019">
    <property type="protein sequence ID" value="MCA9379932.1"/>
    <property type="molecule type" value="Genomic_DNA"/>
</dbReference>
<dbReference type="AlphaFoldDB" id="A0A955I8X9"/>
<dbReference type="Gene3D" id="3.30.420.40">
    <property type="match status" value="1"/>
</dbReference>